<reference evidence="1 2" key="1">
    <citation type="journal article" date="2018" name="PLoS ONE">
        <title>The draft genome of Kipferlia bialata reveals reductive genome evolution in fornicate parasites.</title>
        <authorList>
            <person name="Tanifuji G."/>
            <person name="Takabayashi S."/>
            <person name="Kume K."/>
            <person name="Takagi M."/>
            <person name="Nakayama T."/>
            <person name="Kamikawa R."/>
            <person name="Inagaki Y."/>
            <person name="Hashimoto T."/>
        </authorList>
    </citation>
    <scope>NUCLEOTIDE SEQUENCE [LARGE SCALE GENOMIC DNA]</scope>
    <source>
        <strain evidence="1">NY0173</strain>
    </source>
</reference>
<accession>A0A9K3D661</accession>
<evidence type="ECO:0000313" key="1">
    <source>
        <dbReference type="EMBL" id="GIQ89581.1"/>
    </source>
</evidence>
<keyword evidence="2" id="KW-1185">Reference proteome</keyword>
<sequence>MPFESEAQLHSYSLSLRRRGLCVTCLTSKFAPDCSGLESEICTGLDVVVCRHSDFGGDMTKSDGDGMLHLWMSVEWHRVRARVIVAVESSSLFPEYPEALCKGLLTQMPWSLEGGQDKEPCRISAPDGMSMTIRTKGELEEWRRGRRRHFNHLQEARAQFDPDLDDGGTTPQMCQFDRDQLMAIEIEANAGVMAPRQFGQDEIDPVIEGWRSLTHV</sequence>
<dbReference type="Proteomes" id="UP000265618">
    <property type="component" value="Unassembled WGS sequence"/>
</dbReference>
<proteinExistence type="predicted"/>
<comment type="caution">
    <text evidence="1">The sequence shown here is derived from an EMBL/GenBank/DDBJ whole genome shotgun (WGS) entry which is preliminary data.</text>
</comment>
<evidence type="ECO:0000313" key="2">
    <source>
        <dbReference type="Proteomes" id="UP000265618"/>
    </source>
</evidence>
<gene>
    <name evidence="1" type="ORF">KIPB_012085</name>
</gene>
<name>A0A9K3D661_9EUKA</name>
<feature type="non-terminal residue" evidence="1">
    <location>
        <position position="1"/>
    </location>
</feature>
<organism evidence="1 2">
    <name type="scientific">Kipferlia bialata</name>
    <dbReference type="NCBI Taxonomy" id="797122"/>
    <lineage>
        <taxon>Eukaryota</taxon>
        <taxon>Metamonada</taxon>
        <taxon>Carpediemonas-like organisms</taxon>
        <taxon>Kipferlia</taxon>
    </lineage>
</organism>
<protein>
    <submittedName>
        <fullName evidence="1">Uncharacterized protein</fullName>
    </submittedName>
</protein>
<dbReference type="AlphaFoldDB" id="A0A9K3D661"/>
<dbReference type="EMBL" id="BDIP01005198">
    <property type="protein sequence ID" value="GIQ89581.1"/>
    <property type="molecule type" value="Genomic_DNA"/>
</dbReference>